<dbReference type="EC" id="3.2.1.1" evidence="7"/>
<keyword evidence="8" id="KW-1185">Reference proteome</keyword>
<keyword evidence="2" id="KW-0479">Metal-binding</keyword>
<dbReference type="EMBL" id="JAKRRY010000008">
    <property type="protein sequence ID" value="MCW8346047.1"/>
    <property type="molecule type" value="Genomic_DNA"/>
</dbReference>
<dbReference type="InterPro" id="IPR006047">
    <property type="entry name" value="GH13_cat_dom"/>
</dbReference>
<dbReference type="PANTHER" id="PTHR10357">
    <property type="entry name" value="ALPHA-AMYLASE FAMILY MEMBER"/>
    <property type="match status" value="1"/>
</dbReference>
<dbReference type="AlphaFoldDB" id="A0A9X3CMD0"/>
<feature type="disulfide bond" evidence="4">
    <location>
        <begin position="136"/>
        <end position="550"/>
    </location>
</feature>
<evidence type="ECO:0000313" key="8">
    <source>
        <dbReference type="Proteomes" id="UP001155587"/>
    </source>
</evidence>
<comment type="caution">
    <text evidence="7">The sequence shown here is derived from an EMBL/GenBank/DDBJ whole genome shotgun (WGS) entry which is preliminary data.</text>
</comment>
<comment type="cofactor">
    <cofactor evidence="2">
        <name>Ca(2+)</name>
        <dbReference type="ChEBI" id="CHEBI:29108"/>
    </cofactor>
    <text evidence="2">Binds 1 Ca(2+) ion per subunit.</text>
</comment>
<dbReference type="Pfam" id="PF00128">
    <property type="entry name" value="Alpha-amylase"/>
    <property type="match status" value="2"/>
</dbReference>
<evidence type="ECO:0000313" key="7">
    <source>
        <dbReference type="EMBL" id="MCW8346047.1"/>
    </source>
</evidence>
<dbReference type="PANTHER" id="PTHR10357:SF209">
    <property type="entry name" value="PERIPLASMIC ALPHA-AMYLASE"/>
    <property type="match status" value="1"/>
</dbReference>
<evidence type="ECO:0000256" key="2">
    <source>
        <dbReference type="PIRSR" id="PIRSR036917-2"/>
    </source>
</evidence>
<keyword evidence="2" id="KW-0106">Calcium</keyword>
<dbReference type="GO" id="GO:0004556">
    <property type="term" value="F:alpha-amylase activity"/>
    <property type="evidence" value="ECO:0007669"/>
    <property type="project" value="UniProtKB-EC"/>
</dbReference>
<dbReference type="SMART" id="SM00642">
    <property type="entry name" value="Aamy"/>
    <property type="match status" value="1"/>
</dbReference>
<evidence type="ECO:0000256" key="5">
    <source>
        <dbReference type="SAM" id="SignalP"/>
    </source>
</evidence>
<protein>
    <submittedName>
        <fullName evidence="7">Alpha-amylase</fullName>
        <ecNumber evidence="7">3.2.1.1</ecNumber>
    </submittedName>
</protein>
<evidence type="ECO:0000256" key="1">
    <source>
        <dbReference type="PIRSR" id="PIRSR036917-1"/>
    </source>
</evidence>
<reference evidence="7" key="1">
    <citation type="submission" date="2022-02" db="EMBL/GenBank/DDBJ databases">
        <title>Vibrio sp. nov, a new bacterium isolated from seawater.</title>
        <authorList>
            <person name="Yuan Y."/>
        </authorList>
    </citation>
    <scope>NUCLEOTIDE SEQUENCE</scope>
    <source>
        <strain evidence="7">ZSDZ65</strain>
    </source>
</reference>
<feature type="chain" id="PRO_5040765664" evidence="5">
    <location>
        <begin position="26"/>
        <end position="696"/>
    </location>
</feature>
<dbReference type="GO" id="GO:0042597">
    <property type="term" value="C:periplasmic space"/>
    <property type="evidence" value="ECO:0007669"/>
    <property type="project" value="InterPro"/>
</dbReference>
<dbReference type="InterPro" id="IPR017853">
    <property type="entry name" value="GH"/>
</dbReference>
<sequence length="696" mass="78477">MKHKTLFTALLIATPSIFASSALFATPYLTISTTTTSRDYPLENDNAVVIPLTKDKYQLSISGIEGRCDNQLPSKIKFNTPIPLLCGETTQLPLTIRFTGDYSFSYHEDNQTLVFKRQPKKVTQTAFKRPLPKVQCEAFSEGPKDLNVASAFADGTLLREAFSGEEIRVNNGKVTVTPSQRNGGLILLEPVVNETKTSNTSSHKTLNYRNANIYFVMVDRFNNSKRSKTQPYSRHKDNKQEIGTFHGGDLNGVTEKLDYIKSLGTNVIWLSPIVEQVHGFVGGGDSGSFPFYAYHGYWARDFTKVDESFGNEEDLKRLVSEAHKRGIKVLLDAVINHPGYATLADAQFDALDVIPAPESLPTQWADWAPEAGENWHSFHSNINYQSSNWKDWWGADWVRTGLPGYDQPGSSDTTLSLAGLPDFKTESTKHVQPPQWLMNNPGTRVAPRDNYTVTDYLIEWQTDWVKRFGIDGYRVDTVKHVEPEVWKRLKSEAADSLEQWRLSNNISGQPFWMMGEVWGHSANRSPYFDDGFDALINFDMQKKLDKGAACFSQMADTYQHYSNSIADSTDFNPVSYMSSHDTELFFSRFKNYQMQKNAANALLLSPGAIQVYYGDEIARDIGPFADDFHQGTRSDMLWSLDTNKQQLLAHWKTVGQFRDRHPAIGAGAHQVIANNDAFVFSRILGEDKVVIGYFGR</sequence>
<feature type="binding site" evidence="2">
    <location>
        <position position="336"/>
    </location>
    <ligand>
        <name>Ca(2+)</name>
        <dbReference type="ChEBI" id="CHEBI:29108"/>
    </ligand>
</feature>
<dbReference type="SUPFAM" id="SSF51445">
    <property type="entry name" value="(Trans)glycosidases"/>
    <property type="match status" value="1"/>
</dbReference>
<dbReference type="GO" id="GO:0005509">
    <property type="term" value="F:calcium ion binding"/>
    <property type="evidence" value="ECO:0007669"/>
    <property type="project" value="InterPro"/>
</dbReference>
<dbReference type="Gene3D" id="3.20.20.80">
    <property type="entry name" value="Glycosidases"/>
    <property type="match status" value="1"/>
</dbReference>
<evidence type="ECO:0000259" key="6">
    <source>
        <dbReference type="SMART" id="SM00642"/>
    </source>
</evidence>
<gene>
    <name evidence="7" type="ORF">MD535_08505</name>
</gene>
<dbReference type="Proteomes" id="UP001155587">
    <property type="component" value="Unassembled WGS sequence"/>
</dbReference>
<feature type="active site" description="Nucleophile" evidence="1">
    <location>
        <position position="476"/>
    </location>
</feature>
<keyword evidence="5" id="KW-0732">Signal</keyword>
<feature type="site" description="Transition state stabilizer" evidence="3">
    <location>
        <position position="581"/>
    </location>
</feature>
<keyword evidence="4" id="KW-1015">Disulfide bond</keyword>
<feature type="domain" description="Glycosyl hydrolase family 13 catalytic" evidence="6">
    <location>
        <begin position="215"/>
        <end position="658"/>
    </location>
</feature>
<feature type="signal peptide" evidence="5">
    <location>
        <begin position="1"/>
        <end position="25"/>
    </location>
</feature>
<name>A0A9X3CMD0_9VIBR</name>
<accession>A0A9X3CMD0</accession>
<feature type="active site" description="Proton donor" evidence="1">
    <location>
        <position position="516"/>
    </location>
</feature>
<keyword evidence="7" id="KW-0326">Glycosidase</keyword>
<dbReference type="InterPro" id="IPR014635">
    <property type="entry name" value="A_amylase_MalS"/>
</dbReference>
<organism evidence="7 8">
    <name type="scientific">Vibrio qingdaonensis</name>
    <dbReference type="NCBI Taxonomy" id="2829491"/>
    <lineage>
        <taxon>Bacteria</taxon>
        <taxon>Pseudomonadati</taxon>
        <taxon>Pseudomonadota</taxon>
        <taxon>Gammaproteobacteria</taxon>
        <taxon>Vibrionales</taxon>
        <taxon>Vibrionaceae</taxon>
        <taxon>Vibrio</taxon>
    </lineage>
</organism>
<keyword evidence="7" id="KW-0378">Hydrolase</keyword>
<evidence type="ECO:0000256" key="4">
    <source>
        <dbReference type="PIRSR" id="PIRSR036917-4"/>
    </source>
</evidence>
<dbReference type="GO" id="GO:0030980">
    <property type="term" value="P:alpha-glucan catabolic process"/>
    <property type="evidence" value="ECO:0007669"/>
    <property type="project" value="InterPro"/>
</dbReference>
<dbReference type="GO" id="GO:0009313">
    <property type="term" value="P:oligosaccharide catabolic process"/>
    <property type="evidence" value="ECO:0007669"/>
    <property type="project" value="InterPro"/>
</dbReference>
<feature type="binding site" evidence="2">
    <location>
        <position position="480"/>
    </location>
    <ligand>
        <name>Ca(2+)</name>
        <dbReference type="ChEBI" id="CHEBI:29108"/>
    </ligand>
</feature>
<proteinExistence type="predicted"/>
<evidence type="ECO:0000256" key="3">
    <source>
        <dbReference type="PIRSR" id="PIRSR036917-3"/>
    </source>
</evidence>
<dbReference type="PIRSF" id="PIRSF036917">
    <property type="entry name" value="Alph_amls_MalS"/>
    <property type="match status" value="1"/>
</dbReference>
<dbReference type="RefSeq" id="WP_265674441.1">
    <property type="nucleotide sequence ID" value="NZ_JAKRRY010000008.1"/>
</dbReference>
<dbReference type="NCBIfam" id="NF007051">
    <property type="entry name" value="PRK09505.1-1"/>
    <property type="match status" value="1"/>
</dbReference>